<feature type="domain" description="LIM zinc-binding" evidence="7">
    <location>
        <begin position="337"/>
        <end position="401"/>
    </location>
</feature>
<proteinExistence type="predicted"/>
<feature type="region of interest" description="Disordered" evidence="6">
    <location>
        <begin position="545"/>
        <end position="571"/>
    </location>
</feature>
<evidence type="ECO:0000313" key="9">
    <source>
        <dbReference type="EMBL" id="PBC33563.1"/>
    </source>
</evidence>
<evidence type="ECO:0000256" key="5">
    <source>
        <dbReference type="PROSITE-ProRule" id="PRU00125"/>
    </source>
</evidence>
<dbReference type="GO" id="GO:0008270">
    <property type="term" value="F:zinc ion binding"/>
    <property type="evidence" value="ECO:0007669"/>
    <property type="project" value="InterPro"/>
</dbReference>
<keyword evidence="1 5" id="KW-0479">Metal-binding</keyword>
<feature type="region of interest" description="Disordered" evidence="6">
    <location>
        <begin position="166"/>
        <end position="187"/>
    </location>
</feature>
<dbReference type="EMBL" id="KZ288201">
    <property type="protein sequence ID" value="PBC33563.1"/>
    <property type="molecule type" value="Genomic_DNA"/>
</dbReference>
<dbReference type="PANTHER" id="PTHR24211:SF20">
    <property type="entry name" value="PROTEIN ESPINAS-RELATED"/>
    <property type="match status" value="1"/>
</dbReference>
<dbReference type="PROSITE" id="PS50023">
    <property type="entry name" value="LIM_DOMAIN_2"/>
    <property type="match status" value="1"/>
</dbReference>
<dbReference type="FunFam" id="2.10.110.10:FF:000022">
    <property type="entry name" value="prickle-like protein 2 isoform X1"/>
    <property type="match status" value="1"/>
</dbReference>
<feature type="region of interest" description="Disordered" evidence="6">
    <location>
        <begin position="618"/>
        <end position="666"/>
    </location>
</feature>
<feature type="region of interest" description="Disordered" evidence="6">
    <location>
        <begin position="400"/>
        <end position="499"/>
    </location>
</feature>
<feature type="compositionally biased region" description="Low complexity" evidence="6">
    <location>
        <begin position="561"/>
        <end position="571"/>
    </location>
</feature>
<protein>
    <submittedName>
        <fullName evidence="9">Protein espinas</fullName>
    </submittedName>
</protein>
<evidence type="ECO:0000256" key="3">
    <source>
        <dbReference type="ARBA" id="ARBA00022833"/>
    </source>
</evidence>
<dbReference type="Proteomes" id="UP000242457">
    <property type="component" value="Unassembled WGS sequence"/>
</dbReference>
<feature type="region of interest" description="Disordered" evidence="6">
    <location>
        <begin position="732"/>
        <end position="754"/>
    </location>
</feature>
<dbReference type="Pfam" id="PF06297">
    <property type="entry name" value="PET"/>
    <property type="match status" value="1"/>
</dbReference>
<dbReference type="SUPFAM" id="SSF101447">
    <property type="entry name" value="Formin homology 2 domain (FH2 domain)"/>
    <property type="match status" value="1"/>
</dbReference>
<gene>
    <name evidence="9" type="ORF">APICC_04202</name>
</gene>
<dbReference type="Pfam" id="PF00412">
    <property type="entry name" value="LIM"/>
    <property type="match status" value="1"/>
</dbReference>
<dbReference type="PROSITE" id="PS51303">
    <property type="entry name" value="PET"/>
    <property type="match status" value="1"/>
</dbReference>
<dbReference type="InterPro" id="IPR033723">
    <property type="entry name" value="PET_prickle"/>
</dbReference>
<evidence type="ECO:0000256" key="2">
    <source>
        <dbReference type="ARBA" id="ARBA00022737"/>
    </source>
</evidence>
<reference evidence="9 10" key="1">
    <citation type="submission" date="2014-07" db="EMBL/GenBank/DDBJ databases">
        <title>Genomic and transcriptomic analysis on Apis cerana provide comprehensive insights into honey bee biology.</title>
        <authorList>
            <person name="Diao Q."/>
            <person name="Sun L."/>
            <person name="Zheng H."/>
            <person name="Zheng H."/>
            <person name="Xu S."/>
            <person name="Wang S."/>
            <person name="Zeng Z."/>
            <person name="Hu F."/>
            <person name="Su S."/>
            <person name="Wu J."/>
        </authorList>
    </citation>
    <scope>NUCLEOTIDE SEQUENCE [LARGE SCALE GENOMIC DNA]</scope>
    <source>
        <tissue evidence="9">Pupae without intestine</tissue>
    </source>
</reference>
<keyword evidence="10" id="KW-1185">Reference proteome</keyword>
<feature type="compositionally biased region" description="Pro residues" evidence="6">
    <location>
        <begin position="423"/>
        <end position="445"/>
    </location>
</feature>
<evidence type="ECO:0000313" key="10">
    <source>
        <dbReference type="Proteomes" id="UP000242457"/>
    </source>
</evidence>
<organism evidence="9 10">
    <name type="scientific">Apis cerana cerana</name>
    <name type="common">Oriental honeybee</name>
    <dbReference type="NCBI Taxonomy" id="94128"/>
    <lineage>
        <taxon>Eukaryota</taxon>
        <taxon>Metazoa</taxon>
        <taxon>Ecdysozoa</taxon>
        <taxon>Arthropoda</taxon>
        <taxon>Hexapoda</taxon>
        <taxon>Insecta</taxon>
        <taxon>Pterygota</taxon>
        <taxon>Neoptera</taxon>
        <taxon>Endopterygota</taxon>
        <taxon>Hymenoptera</taxon>
        <taxon>Apocrita</taxon>
        <taxon>Aculeata</taxon>
        <taxon>Apoidea</taxon>
        <taxon>Anthophila</taxon>
        <taxon>Apidae</taxon>
        <taxon>Apis</taxon>
    </lineage>
</organism>
<dbReference type="InterPro" id="IPR033727">
    <property type="entry name" value="LIM3_prickle"/>
</dbReference>
<feature type="compositionally biased region" description="Polar residues" evidence="6">
    <location>
        <begin position="466"/>
        <end position="480"/>
    </location>
</feature>
<sequence>MSSLARRRKTSVLGSKRWWQGGCWATRSHQEAYLRKLYARKNDQVNKIDDESAIRRDLSTNWTSGAVYELPSTDEHYLDAFLRNREDGNEEDDVVGVVVGCPALAAARTSPTEKCVEYLNNAHDVAAFENERRITGEPVVADCGSMHSGYDVAVSAEKVCRSCRCPREEHQRTSTEAGGPSGLGLGPGPPMAMAMAFQSGAAGSSHQEPFKSPVQPAPPGLALQEALMHHQRHSQSDDDSGCALEEYTWVPPGLRPDQVHLYFSALPEDKIPYAGSAGERERVKQLLQQLPPHDNEARYCSGLTEEEKRELRLGGQRYVMREGRPYCLRCFDASFAEYCDSCGEPIGVDQGQMSHEGQHWHATEACFCCATCRASLLGRPFLPRRGAIYCSIACSKGELPTTPSDSSAGPPPPPPSFLRTGRRPPPPSEGSSSPPPPPPPPPPPGSRHTLCSPRNSPRMNRKHHQTSASLATTPTQSTLSPEFPVETFPSSSSRSNGLDRVLLERNLERLLQERNSHPEENRNELGRLMQARDREPLRCIQNCAPSHASSMPELPPPPRPSSGASASASTSTSTGVVATTISGVVLESATSPTTLIVGQTDPPTPTSRRVRFQGDLDMNDHAAGSSRIPLSPDNDRNSSSSPSPPLTSLSRTNVSRSRSLQSEEVADTSVWGIAGNSKSRIDGDEEDIESCCSTCSSSSSSDEAAAYALPPRRAYGGVRISYVPNDAVACARKRTPTSSTSNQTQRDTDKCIVS</sequence>
<evidence type="ECO:0000256" key="1">
    <source>
        <dbReference type="ARBA" id="ARBA00022723"/>
    </source>
</evidence>
<name>A0A2A3EP25_APICC</name>
<dbReference type="CDD" id="cd09420">
    <property type="entry name" value="LIM3_Prickle"/>
    <property type="match status" value="1"/>
</dbReference>
<feature type="compositionally biased region" description="Polar residues" evidence="6">
    <location>
        <begin position="736"/>
        <end position="745"/>
    </location>
</feature>
<dbReference type="AlphaFoldDB" id="A0A2A3EP25"/>
<evidence type="ECO:0000256" key="4">
    <source>
        <dbReference type="ARBA" id="ARBA00023038"/>
    </source>
</evidence>
<dbReference type="InterPro" id="IPR010442">
    <property type="entry name" value="PET_domain"/>
</dbReference>
<keyword evidence="4 5" id="KW-0440">LIM domain</keyword>
<evidence type="ECO:0000256" key="6">
    <source>
        <dbReference type="SAM" id="MobiDB-lite"/>
    </source>
</evidence>
<accession>A0A2A3EP25</accession>
<feature type="domain" description="PET" evidence="8">
    <location>
        <begin position="228"/>
        <end position="336"/>
    </location>
</feature>
<evidence type="ECO:0000259" key="8">
    <source>
        <dbReference type="PROSITE" id="PS51303"/>
    </source>
</evidence>
<dbReference type="SUPFAM" id="SSF57716">
    <property type="entry name" value="Glucocorticoid receptor-like (DNA-binding domain)"/>
    <property type="match status" value="1"/>
</dbReference>
<keyword evidence="2" id="KW-0677">Repeat</keyword>
<dbReference type="InterPro" id="IPR047120">
    <property type="entry name" value="Pk/Esn/Tes"/>
</dbReference>
<dbReference type="InterPro" id="IPR001781">
    <property type="entry name" value="Znf_LIM"/>
</dbReference>
<dbReference type="PANTHER" id="PTHR24211">
    <property type="entry name" value="LIM DOMAIN-CONTAINING PROTEIN"/>
    <property type="match status" value="1"/>
</dbReference>
<keyword evidence="3 5" id="KW-0862">Zinc</keyword>
<dbReference type="CDD" id="cd09827">
    <property type="entry name" value="PET_Prickle"/>
    <property type="match status" value="1"/>
</dbReference>
<dbReference type="SMART" id="SM00132">
    <property type="entry name" value="LIM"/>
    <property type="match status" value="1"/>
</dbReference>
<dbReference type="Gene3D" id="2.10.110.10">
    <property type="entry name" value="Cysteine Rich Protein"/>
    <property type="match status" value="1"/>
</dbReference>
<dbReference type="STRING" id="94128.A0A2A3EP25"/>
<evidence type="ECO:0000259" key="7">
    <source>
        <dbReference type="PROSITE" id="PS50023"/>
    </source>
</evidence>
<dbReference type="OrthoDB" id="10069167at2759"/>
<feature type="compositionally biased region" description="Low complexity" evidence="6">
    <location>
        <begin position="629"/>
        <end position="653"/>
    </location>
</feature>